<dbReference type="Pfam" id="PF03184">
    <property type="entry name" value="DDE_1"/>
    <property type="match status" value="1"/>
</dbReference>
<feature type="compositionally biased region" description="Acidic residues" evidence="2">
    <location>
        <begin position="768"/>
        <end position="805"/>
    </location>
</feature>
<evidence type="ECO:0000313" key="5">
    <source>
        <dbReference type="EMBL" id="CAG8511113.1"/>
    </source>
</evidence>
<dbReference type="InterPro" id="IPR009057">
    <property type="entry name" value="Homeodomain-like_sf"/>
</dbReference>
<dbReference type="InterPro" id="IPR011009">
    <property type="entry name" value="Kinase-like_dom_sf"/>
</dbReference>
<feature type="region of interest" description="Disordered" evidence="2">
    <location>
        <begin position="768"/>
        <end position="815"/>
    </location>
</feature>
<dbReference type="PANTHER" id="PTHR19303">
    <property type="entry name" value="TRANSPOSON"/>
    <property type="match status" value="1"/>
</dbReference>
<comment type="caution">
    <text evidence="5">The sequence shown here is derived from an EMBL/GenBank/DDBJ whole genome shotgun (WGS) entry which is preliminary data.</text>
</comment>
<evidence type="ECO:0000256" key="2">
    <source>
        <dbReference type="SAM" id="MobiDB-lite"/>
    </source>
</evidence>
<protein>
    <submittedName>
        <fullName evidence="5">8923_t:CDS:1</fullName>
    </submittedName>
</protein>
<accession>A0A9N8ZWN4</accession>
<keyword evidence="1" id="KW-0238">DNA-binding</keyword>
<feature type="compositionally biased region" description="Basic and acidic residues" evidence="2">
    <location>
        <begin position="806"/>
        <end position="815"/>
    </location>
</feature>
<dbReference type="Pfam" id="PF07714">
    <property type="entry name" value="PK_Tyr_Ser-Thr"/>
    <property type="match status" value="1"/>
</dbReference>
<dbReference type="GO" id="GO:0005524">
    <property type="term" value="F:ATP binding"/>
    <property type="evidence" value="ECO:0007669"/>
    <property type="project" value="InterPro"/>
</dbReference>
<dbReference type="GO" id="GO:0005634">
    <property type="term" value="C:nucleus"/>
    <property type="evidence" value="ECO:0007669"/>
    <property type="project" value="TreeGrafter"/>
</dbReference>
<keyword evidence="6" id="KW-1185">Reference proteome</keyword>
<dbReference type="InterPro" id="IPR006600">
    <property type="entry name" value="HTH_CenpB_DNA-bd_dom"/>
</dbReference>
<reference evidence="5" key="1">
    <citation type="submission" date="2021-06" db="EMBL/GenBank/DDBJ databases">
        <authorList>
            <person name="Kallberg Y."/>
            <person name="Tangrot J."/>
            <person name="Rosling A."/>
        </authorList>
    </citation>
    <scope>NUCLEOTIDE SEQUENCE</scope>
    <source>
        <strain evidence="5">CL551</strain>
    </source>
</reference>
<dbReference type="PROSITE" id="PS50011">
    <property type="entry name" value="PROTEIN_KINASE_DOM"/>
    <property type="match status" value="1"/>
</dbReference>
<dbReference type="Gene3D" id="1.10.510.10">
    <property type="entry name" value="Transferase(Phosphotransferase) domain 1"/>
    <property type="match status" value="1"/>
</dbReference>
<dbReference type="EMBL" id="CAJVPV010001880">
    <property type="protein sequence ID" value="CAG8511113.1"/>
    <property type="molecule type" value="Genomic_DNA"/>
</dbReference>
<evidence type="ECO:0000259" key="3">
    <source>
        <dbReference type="PROSITE" id="PS50011"/>
    </source>
</evidence>
<organism evidence="5 6">
    <name type="scientific">Acaulospora morrowiae</name>
    <dbReference type="NCBI Taxonomy" id="94023"/>
    <lineage>
        <taxon>Eukaryota</taxon>
        <taxon>Fungi</taxon>
        <taxon>Fungi incertae sedis</taxon>
        <taxon>Mucoromycota</taxon>
        <taxon>Glomeromycotina</taxon>
        <taxon>Glomeromycetes</taxon>
        <taxon>Diversisporales</taxon>
        <taxon>Acaulosporaceae</taxon>
        <taxon>Acaulospora</taxon>
    </lineage>
</organism>
<gene>
    <name evidence="5" type="ORF">AMORRO_LOCUS3731</name>
</gene>
<dbReference type="OrthoDB" id="2444593at2759"/>
<dbReference type="SUPFAM" id="SSF46689">
    <property type="entry name" value="Homeodomain-like"/>
    <property type="match status" value="1"/>
</dbReference>
<dbReference type="Gene3D" id="1.10.10.60">
    <property type="entry name" value="Homeodomain-like"/>
    <property type="match status" value="1"/>
</dbReference>
<sequence>MTMNNQQIWLKEAVDQGKIKFIQFDTFSNIQVIAPGSFGKVSRAYWSIGEKNVSLKSLDNEYNSGDQHFYQELIKELRIAREVDFHDAINRFFGVSRGKSLNVITDSANRYYLVLEYANGGNLRDFLRNNIASLDWTKKIDISKQIARGLRCLHSQNIVHRDLVGYRESPVVGTPSAFAETYSKAWDHYEEKRPTIQQACDELDEINLLPTFDSHPSPPSLFSYESSTGNSENLMTPVIIRNRQTTIVTVDAGSSNVEKNLWLASVDVDTINTISAMTSGVDKSLKPTSTAVKRKSKPTNADRNIKTINIDRSAKPTNVDKIVDKRVEDRRILMSQKLQKPKTKDAQRQRAAYPISKKEEVVEYAKKYSRNAAARHYGLDAPMVGRWVKASEKWNKDTDKNVMRLGSGRRAFFPEAEDRLYQWIVEQRNTAVSMTYAMIRKQMLEILKEPDMAALYTNADQFKARSRWLTAFMKRKKIALKRRNKFSHKLPEQLRASLDKFRHDIFQLRYALPFEMYNILNMCETPVWFDMAGNFAVNPIGEKNNHGNRSNNDKNRFTVVLTCAADGSKYPPICIFKGRQLPRGEVVPPGVFVCFQEDDWMTGELMNYYVNYLIQIRTIQNQSNMSALMVYDPFRGHLDDSIQRKFYDNNIRLVMIPPGLKSVCQPLDVVLNKPFIDNLRKEWYQWMVGGGTSYNSTRNLRLAKFSDVCGWVKRSWDEISPDYISRSFKKCAISNALDGSENDMVYDDIEEIAKELQKEKELEDLVNGEDEYEIIDLNDDDENNTEDIIPVEDNEQENEDEDEFEEGRVGEELYF</sequence>
<dbReference type="InterPro" id="IPR050863">
    <property type="entry name" value="CenT-Element_Derived"/>
</dbReference>
<dbReference type="InterPro" id="IPR000719">
    <property type="entry name" value="Prot_kinase_dom"/>
</dbReference>
<dbReference type="SUPFAM" id="SSF56112">
    <property type="entry name" value="Protein kinase-like (PK-like)"/>
    <property type="match status" value="1"/>
</dbReference>
<evidence type="ECO:0000313" key="6">
    <source>
        <dbReference type="Proteomes" id="UP000789342"/>
    </source>
</evidence>
<dbReference type="InterPro" id="IPR004875">
    <property type="entry name" value="DDE_SF_endonuclease_dom"/>
</dbReference>
<evidence type="ECO:0000259" key="4">
    <source>
        <dbReference type="PROSITE" id="PS51253"/>
    </source>
</evidence>
<dbReference type="Proteomes" id="UP000789342">
    <property type="component" value="Unassembled WGS sequence"/>
</dbReference>
<dbReference type="GO" id="GO:0003677">
    <property type="term" value="F:DNA binding"/>
    <property type="evidence" value="ECO:0007669"/>
    <property type="project" value="UniProtKB-KW"/>
</dbReference>
<name>A0A9N8ZWN4_9GLOM</name>
<dbReference type="InterPro" id="IPR001245">
    <property type="entry name" value="Ser-Thr/Tyr_kinase_cat_dom"/>
</dbReference>
<feature type="domain" description="Protein kinase" evidence="3">
    <location>
        <begin position="27"/>
        <end position="356"/>
    </location>
</feature>
<proteinExistence type="predicted"/>
<dbReference type="Pfam" id="PF03221">
    <property type="entry name" value="HTH_Tnp_Tc5"/>
    <property type="match status" value="1"/>
</dbReference>
<dbReference type="AlphaFoldDB" id="A0A9N8ZWN4"/>
<evidence type="ECO:0000256" key="1">
    <source>
        <dbReference type="ARBA" id="ARBA00023125"/>
    </source>
</evidence>
<dbReference type="PROSITE" id="PS51253">
    <property type="entry name" value="HTH_CENPB"/>
    <property type="match status" value="1"/>
</dbReference>
<feature type="domain" description="HTH CENPB-type" evidence="4">
    <location>
        <begin position="404"/>
        <end position="482"/>
    </location>
</feature>
<dbReference type="GO" id="GO:0004672">
    <property type="term" value="F:protein kinase activity"/>
    <property type="evidence" value="ECO:0007669"/>
    <property type="project" value="InterPro"/>
</dbReference>
<dbReference type="SMART" id="SM00674">
    <property type="entry name" value="CENPB"/>
    <property type="match status" value="1"/>
</dbReference>